<feature type="transmembrane region" description="Helical" evidence="6">
    <location>
        <begin position="264"/>
        <end position="284"/>
    </location>
</feature>
<evidence type="ECO:0000256" key="5">
    <source>
        <dbReference type="ARBA" id="ARBA00023136"/>
    </source>
</evidence>
<accession>A0A4Q5J4Q2</accession>
<reference evidence="7 8" key="1">
    <citation type="submission" date="2019-01" db="EMBL/GenBank/DDBJ databases">
        <title>Nocardioides guangzhouensis sp. nov., an actinobacterium isolated from soil.</title>
        <authorList>
            <person name="Fu Y."/>
            <person name="Cai Y."/>
            <person name="Lin Z."/>
            <person name="Chen P."/>
        </authorList>
    </citation>
    <scope>NUCLEOTIDE SEQUENCE [LARGE SCALE GENOMIC DNA]</scope>
    <source>
        <strain evidence="7 8">NBRC 105384</strain>
    </source>
</reference>
<evidence type="ECO:0000256" key="4">
    <source>
        <dbReference type="ARBA" id="ARBA00022989"/>
    </source>
</evidence>
<keyword evidence="5 6" id="KW-0472">Membrane</keyword>
<evidence type="ECO:0000256" key="6">
    <source>
        <dbReference type="SAM" id="Phobius"/>
    </source>
</evidence>
<dbReference type="RefSeq" id="WP_129986497.1">
    <property type="nucleotide sequence ID" value="NZ_SDPU01000020.1"/>
</dbReference>
<dbReference type="PANTHER" id="PTHR30250">
    <property type="entry name" value="PST FAMILY PREDICTED COLANIC ACID TRANSPORTER"/>
    <property type="match status" value="1"/>
</dbReference>
<evidence type="ECO:0000256" key="1">
    <source>
        <dbReference type="ARBA" id="ARBA00004651"/>
    </source>
</evidence>
<feature type="transmembrane region" description="Helical" evidence="6">
    <location>
        <begin position="351"/>
        <end position="369"/>
    </location>
</feature>
<dbReference type="GO" id="GO:0005886">
    <property type="term" value="C:plasma membrane"/>
    <property type="evidence" value="ECO:0007669"/>
    <property type="project" value="UniProtKB-SubCell"/>
</dbReference>
<feature type="transmembrane region" description="Helical" evidence="6">
    <location>
        <begin position="171"/>
        <end position="190"/>
    </location>
</feature>
<name>A0A4Q5J4Q2_9ACTN</name>
<proteinExistence type="predicted"/>
<dbReference type="InterPro" id="IPR050833">
    <property type="entry name" value="Poly_Biosynth_Transport"/>
</dbReference>
<feature type="transmembrane region" description="Helical" evidence="6">
    <location>
        <begin position="100"/>
        <end position="126"/>
    </location>
</feature>
<dbReference type="AlphaFoldDB" id="A0A4Q5J4Q2"/>
<evidence type="ECO:0000256" key="3">
    <source>
        <dbReference type="ARBA" id="ARBA00022692"/>
    </source>
</evidence>
<feature type="transmembrane region" description="Helical" evidence="6">
    <location>
        <begin position="389"/>
        <end position="408"/>
    </location>
</feature>
<keyword evidence="4 6" id="KW-1133">Transmembrane helix</keyword>
<dbReference type="EMBL" id="SDPU01000020">
    <property type="protein sequence ID" value="RYU12678.1"/>
    <property type="molecule type" value="Genomic_DNA"/>
</dbReference>
<feature type="transmembrane region" description="Helical" evidence="6">
    <location>
        <begin position="414"/>
        <end position="436"/>
    </location>
</feature>
<dbReference type="PANTHER" id="PTHR30250:SF26">
    <property type="entry name" value="PSMA PROTEIN"/>
    <property type="match status" value="1"/>
</dbReference>
<organism evidence="7 8">
    <name type="scientific">Nocardioides iriomotensis</name>
    <dbReference type="NCBI Taxonomy" id="715784"/>
    <lineage>
        <taxon>Bacteria</taxon>
        <taxon>Bacillati</taxon>
        <taxon>Actinomycetota</taxon>
        <taxon>Actinomycetes</taxon>
        <taxon>Propionibacteriales</taxon>
        <taxon>Nocardioidaceae</taxon>
        <taxon>Nocardioides</taxon>
    </lineage>
</organism>
<feature type="transmembrane region" description="Helical" evidence="6">
    <location>
        <begin position="477"/>
        <end position="498"/>
    </location>
</feature>
<keyword evidence="3 6" id="KW-0812">Transmembrane</keyword>
<sequence length="522" mass="54486">MKTGGRAATTAAPSPTRNLTRRASLNAVASGLDYGARALVELVVSPLVVSGLGAATYGAWRVLWQWSSYVWGASGRSAQALQYAIAHRQWTATDAEKRQLVGAAALVWLLFLPLLLVAGVLGVWLVPHLMEVPDSQVTPLRVAAAILTVDAAAMTLLTLPRSALVGENLGYARMGISTALVVVGGLLMIGSVRLGLGLPGLALATFANTLLTGVVFWSITRRRLAWFGLARPSRTLARWFLGLSAWFLGWKLVLELMIASDVLVLALFVPLATVAAFALTKWVCDAMAQVLSMVVQATIPGIGGYLGSGARDKAAVLRGEVMALVWVLGTGMSVTIMLWNHAFVRLWVGDHLYAGDTVTLLLVVLAFQLALIRTDTFVIDVALKPRIKVVAGVVAAVVSIGLAALAAGPLGGGAVGLCLGLVAGRAVLGVTAPVAVGRFLGIPLSRQVASLARPALATALLLLAAREVAPQVPSLGWLTLVPVVGATALAATGVSLLLGLNGPQRRRLVGRVRAVVGKRVSR</sequence>
<evidence type="ECO:0000313" key="7">
    <source>
        <dbReference type="EMBL" id="RYU12678.1"/>
    </source>
</evidence>
<keyword evidence="2" id="KW-1003">Cell membrane</keyword>
<comment type="caution">
    <text evidence="7">The sequence shown here is derived from an EMBL/GenBank/DDBJ whole genome shotgun (WGS) entry which is preliminary data.</text>
</comment>
<feature type="transmembrane region" description="Helical" evidence="6">
    <location>
        <begin position="239"/>
        <end position="258"/>
    </location>
</feature>
<feature type="transmembrane region" description="Helical" evidence="6">
    <location>
        <begin position="448"/>
        <end position="465"/>
    </location>
</feature>
<keyword evidence="8" id="KW-1185">Reference proteome</keyword>
<comment type="subcellular location">
    <subcellularLocation>
        <location evidence="1">Cell membrane</location>
        <topology evidence="1">Multi-pass membrane protein</topology>
    </subcellularLocation>
</comment>
<gene>
    <name evidence="7" type="ORF">ETU37_06750</name>
</gene>
<evidence type="ECO:0008006" key="9">
    <source>
        <dbReference type="Google" id="ProtNLM"/>
    </source>
</evidence>
<feature type="transmembrane region" description="Helical" evidence="6">
    <location>
        <begin position="321"/>
        <end position="339"/>
    </location>
</feature>
<dbReference type="OrthoDB" id="580892at2"/>
<evidence type="ECO:0000313" key="8">
    <source>
        <dbReference type="Proteomes" id="UP000291189"/>
    </source>
</evidence>
<dbReference type="Proteomes" id="UP000291189">
    <property type="component" value="Unassembled WGS sequence"/>
</dbReference>
<protein>
    <recommendedName>
        <fullName evidence="9">Lipopolysaccharide biosynthesis protein</fullName>
    </recommendedName>
</protein>
<evidence type="ECO:0000256" key="2">
    <source>
        <dbReference type="ARBA" id="ARBA00022475"/>
    </source>
</evidence>
<feature type="transmembrane region" description="Helical" evidence="6">
    <location>
        <begin position="138"/>
        <end position="159"/>
    </location>
</feature>
<feature type="transmembrane region" description="Helical" evidence="6">
    <location>
        <begin position="196"/>
        <end position="219"/>
    </location>
</feature>